<dbReference type="GO" id="GO:0005524">
    <property type="term" value="F:ATP binding"/>
    <property type="evidence" value="ECO:0007669"/>
    <property type="project" value="InterPro"/>
</dbReference>
<gene>
    <name evidence="1" type="ORF">S01H4_51433</name>
</gene>
<accession>X1D2R7</accession>
<comment type="caution">
    <text evidence="1">The sequence shown here is derived from an EMBL/GenBank/DDBJ whole genome shotgun (WGS) entry which is preliminary data.</text>
</comment>
<name>X1D2R7_9ZZZZ</name>
<dbReference type="InterPro" id="IPR002736">
    <property type="entry name" value="CitG"/>
</dbReference>
<protein>
    <submittedName>
        <fullName evidence="1">Uncharacterized protein</fullName>
    </submittedName>
</protein>
<sequence length="64" mass="7113">MAKPEKVKGLNLSISYVDDILTCVNLASLLEVAAWPKPGNVHRTINFEKTRFEHFLAGICAIQT</sequence>
<feature type="non-terminal residue" evidence="1">
    <location>
        <position position="64"/>
    </location>
</feature>
<reference evidence="1" key="1">
    <citation type="journal article" date="2014" name="Front. Microbiol.">
        <title>High frequency of phylogenetically diverse reductive dehalogenase-homologous genes in deep subseafloor sedimentary metagenomes.</title>
        <authorList>
            <person name="Kawai M."/>
            <person name="Futagami T."/>
            <person name="Toyoda A."/>
            <person name="Takaki Y."/>
            <person name="Nishi S."/>
            <person name="Hori S."/>
            <person name="Arai W."/>
            <person name="Tsubouchi T."/>
            <person name="Morono Y."/>
            <person name="Uchiyama I."/>
            <person name="Ito T."/>
            <person name="Fujiyama A."/>
            <person name="Inagaki F."/>
            <person name="Takami H."/>
        </authorList>
    </citation>
    <scope>NUCLEOTIDE SEQUENCE</scope>
    <source>
        <strain evidence="1">Expedition CK06-06</strain>
    </source>
</reference>
<organism evidence="1">
    <name type="scientific">marine sediment metagenome</name>
    <dbReference type="NCBI Taxonomy" id="412755"/>
    <lineage>
        <taxon>unclassified sequences</taxon>
        <taxon>metagenomes</taxon>
        <taxon>ecological metagenomes</taxon>
    </lineage>
</organism>
<dbReference type="GO" id="GO:0046917">
    <property type="term" value="F:triphosphoribosyl-dephospho-CoA synthase activity"/>
    <property type="evidence" value="ECO:0007669"/>
    <property type="project" value="InterPro"/>
</dbReference>
<evidence type="ECO:0000313" key="1">
    <source>
        <dbReference type="EMBL" id="GAG99412.1"/>
    </source>
</evidence>
<dbReference type="AlphaFoldDB" id="X1D2R7"/>
<proteinExistence type="predicted"/>
<dbReference type="Pfam" id="PF01874">
    <property type="entry name" value="CitG"/>
    <property type="match status" value="1"/>
</dbReference>
<dbReference type="EMBL" id="BART01029286">
    <property type="protein sequence ID" value="GAG99412.1"/>
    <property type="molecule type" value="Genomic_DNA"/>
</dbReference>